<dbReference type="EMBL" id="BAAAFG010000001">
    <property type="protein sequence ID" value="GAA0870870.1"/>
    <property type="molecule type" value="Genomic_DNA"/>
</dbReference>
<dbReference type="RefSeq" id="WP_343762199.1">
    <property type="nucleotide sequence ID" value="NZ_BAAAFG010000001.1"/>
</dbReference>
<protein>
    <submittedName>
        <fullName evidence="1">Uncharacterized protein</fullName>
    </submittedName>
</protein>
<organism evidence="1 2">
    <name type="scientific">Gangjinia marincola</name>
    <dbReference type="NCBI Taxonomy" id="578463"/>
    <lineage>
        <taxon>Bacteria</taxon>
        <taxon>Pseudomonadati</taxon>
        <taxon>Bacteroidota</taxon>
        <taxon>Flavobacteriia</taxon>
        <taxon>Flavobacteriales</taxon>
        <taxon>Flavobacteriaceae</taxon>
        <taxon>Gangjinia</taxon>
    </lineage>
</organism>
<accession>A0ABN1MCQ2</accession>
<evidence type="ECO:0000313" key="1">
    <source>
        <dbReference type="EMBL" id="GAA0870870.1"/>
    </source>
</evidence>
<keyword evidence="2" id="KW-1185">Reference proteome</keyword>
<reference evidence="1 2" key="1">
    <citation type="journal article" date="2019" name="Int. J. Syst. Evol. Microbiol.">
        <title>The Global Catalogue of Microorganisms (GCM) 10K type strain sequencing project: providing services to taxonomists for standard genome sequencing and annotation.</title>
        <authorList>
            <consortium name="The Broad Institute Genomics Platform"/>
            <consortium name="The Broad Institute Genome Sequencing Center for Infectious Disease"/>
            <person name="Wu L."/>
            <person name="Ma J."/>
        </authorList>
    </citation>
    <scope>NUCLEOTIDE SEQUENCE [LARGE SCALE GENOMIC DNA]</scope>
    <source>
        <strain evidence="1 2">JCM 16082</strain>
    </source>
</reference>
<dbReference type="Proteomes" id="UP001500507">
    <property type="component" value="Unassembled WGS sequence"/>
</dbReference>
<comment type="caution">
    <text evidence="1">The sequence shown here is derived from an EMBL/GenBank/DDBJ whole genome shotgun (WGS) entry which is preliminary data.</text>
</comment>
<name>A0ABN1MCQ2_9FLAO</name>
<proteinExistence type="predicted"/>
<sequence>MTYRFEIKNNNYCLIFSDGLILKERIRNPNTIDYKTEKPVVITNFKRPDDRWTYYALFSNGEIEKYEVNRCRCLLPKEFKGMSPVDYEMYILLFENWIEKGKLTYSKENRDNIKDVVKQFDENGRWLDDLNYHKFICNQCSDELIISINTYRGGGGFERNE</sequence>
<evidence type="ECO:0000313" key="2">
    <source>
        <dbReference type="Proteomes" id="UP001500507"/>
    </source>
</evidence>
<gene>
    <name evidence="1" type="ORF">GCM10009117_00150</name>
</gene>